<dbReference type="AlphaFoldDB" id="A0A8J4DJ64"/>
<dbReference type="Gene3D" id="1.10.150.240">
    <property type="entry name" value="Putative phosphatase, domain 2"/>
    <property type="match status" value="1"/>
</dbReference>
<proteinExistence type="predicted"/>
<evidence type="ECO:0000313" key="1">
    <source>
        <dbReference type="EMBL" id="GIJ02923.1"/>
    </source>
</evidence>
<dbReference type="InterPro" id="IPR036412">
    <property type="entry name" value="HAD-like_sf"/>
</dbReference>
<dbReference type="NCBIfam" id="TIGR01509">
    <property type="entry name" value="HAD-SF-IA-v3"/>
    <property type="match status" value="1"/>
</dbReference>
<dbReference type="EMBL" id="BOOY01000016">
    <property type="protein sequence ID" value="GIJ02923.1"/>
    <property type="molecule type" value="Genomic_DNA"/>
</dbReference>
<dbReference type="Proteomes" id="UP000652013">
    <property type="component" value="Unassembled WGS sequence"/>
</dbReference>
<accession>A0A8J4DJ64</accession>
<dbReference type="PANTHER" id="PTHR43481:SF4">
    <property type="entry name" value="GLYCEROL-1-PHOSPHATE PHOSPHOHYDROLASE 1-RELATED"/>
    <property type="match status" value="1"/>
</dbReference>
<organism evidence="1 2">
    <name type="scientific">Spirilliplanes yamanashiensis</name>
    <dbReference type="NCBI Taxonomy" id="42233"/>
    <lineage>
        <taxon>Bacteria</taxon>
        <taxon>Bacillati</taxon>
        <taxon>Actinomycetota</taxon>
        <taxon>Actinomycetes</taxon>
        <taxon>Micromonosporales</taxon>
        <taxon>Micromonosporaceae</taxon>
        <taxon>Spirilliplanes</taxon>
    </lineage>
</organism>
<keyword evidence="2" id="KW-1185">Reference proteome</keyword>
<sequence length="213" mass="22101">MTRFTVDAVLFDLDGTLVDSTASVHRNWQRIATLIGRAGEDLVGALQGIPGSQVLRIVAPELSDERVHELNRILVEGEIDDTADVVATTGAADLVAAIPAPRWGIVTSAPLRLATARLAAAGLPVPRTLVTADDVATGKPDPAPFRLGAGRIGHPPARCLAVEDAPAGIASATRAGCRTVGVLTTYPRLDGDTVPGLSALAVRHTPRGLTVSY</sequence>
<dbReference type="Pfam" id="PF00702">
    <property type="entry name" value="Hydrolase"/>
    <property type="match status" value="1"/>
</dbReference>
<dbReference type="RefSeq" id="WP_203938208.1">
    <property type="nucleotide sequence ID" value="NZ_BAAAGJ010000005.1"/>
</dbReference>
<comment type="caution">
    <text evidence="1">The sequence shown here is derived from an EMBL/GenBank/DDBJ whole genome shotgun (WGS) entry which is preliminary data.</text>
</comment>
<dbReference type="InterPro" id="IPR051806">
    <property type="entry name" value="HAD-like_SPP"/>
</dbReference>
<dbReference type="InterPro" id="IPR023198">
    <property type="entry name" value="PGP-like_dom2"/>
</dbReference>
<dbReference type="InterPro" id="IPR023214">
    <property type="entry name" value="HAD_sf"/>
</dbReference>
<dbReference type="SFLD" id="SFLDG01129">
    <property type="entry name" value="C1.5:_HAD__Beta-PGM__Phosphata"/>
    <property type="match status" value="1"/>
</dbReference>
<dbReference type="GO" id="GO:0050308">
    <property type="term" value="F:sugar-phosphatase activity"/>
    <property type="evidence" value="ECO:0007669"/>
    <property type="project" value="TreeGrafter"/>
</dbReference>
<gene>
    <name evidence="1" type="ORF">Sya03_22750</name>
</gene>
<protein>
    <submittedName>
        <fullName evidence="1">Haloacid dehalogenase</fullName>
    </submittedName>
</protein>
<dbReference type="PANTHER" id="PTHR43481">
    <property type="entry name" value="FRUCTOSE-1-PHOSPHATE PHOSPHATASE"/>
    <property type="match status" value="1"/>
</dbReference>
<evidence type="ECO:0000313" key="2">
    <source>
        <dbReference type="Proteomes" id="UP000652013"/>
    </source>
</evidence>
<dbReference type="Gene3D" id="3.40.50.1000">
    <property type="entry name" value="HAD superfamily/HAD-like"/>
    <property type="match status" value="1"/>
</dbReference>
<name>A0A8J4DJ64_9ACTN</name>
<dbReference type="SUPFAM" id="SSF56784">
    <property type="entry name" value="HAD-like"/>
    <property type="match status" value="1"/>
</dbReference>
<dbReference type="SFLD" id="SFLDS00003">
    <property type="entry name" value="Haloacid_Dehalogenase"/>
    <property type="match status" value="1"/>
</dbReference>
<reference evidence="1" key="1">
    <citation type="submission" date="2021-01" db="EMBL/GenBank/DDBJ databases">
        <title>Whole genome shotgun sequence of Spirilliplanes yamanashiensis NBRC 15828.</title>
        <authorList>
            <person name="Komaki H."/>
            <person name="Tamura T."/>
        </authorList>
    </citation>
    <scope>NUCLEOTIDE SEQUENCE</scope>
    <source>
        <strain evidence="1">NBRC 15828</strain>
    </source>
</reference>
<dbReference type="InterPro" id="IPR006439">
    <property type="entry name" value="HAD-SF_hydro_IA"/>
</dbReference>